<dbReference type="PANTHER" id="PTHR38010">
    <property type="entry name" value="SLR0848 PROTEIN"/>
    <property type="match status" value="1"/>
</dbReference>
<dbReference type="PATRIC" id="fig|1075402.3.peg.5527"/>
<dbReference type="AlphaFoldDB" id="A0A1E7JRL0"/>
<sequence length="424" mass="45401">MDVQQRLDEIVATVDGARAMPMSASCVVNRTELLAMLQEVRTALPGSLAQAEEVLGGREQVVAEAHHEARQILDDARAERGSLVSETEVVRQSRQEADRILAEARTEAEAIRTEADDYVDSKLANFEVVLSKTIGSVERGREKLLGGGPGADPYDEGFAADAPDRSQDPAELRRRADSYVDARLGAVAAVLTKTLEAVGRGRQKLVGYDPVDELASHLAVQDGAGRPAESSDAEYLAGLASTDVAQVPAQATPQPANLPGQTAAAMTTAYPPPPSEPPAASGHPMPGGYPAPQQPPAEPPVGQPVGQPGGHFGQPYDAYQPGGQEAYQPVGQETYGGQHYPDPAYQQPYQETFNSPAQPYGAYGWAGERYHQGQPYGLPDQSQPPQQPQPGNQPGELEETSLFDTSMIDMNQVRQYEARYDSGY</sequence>
<dbReference type="PANTHER" id="PTHR38010:SF1">
    <property type="entry name" value="SLR0848 PROTEIN"/>
    <property type="match status" value="1"/>
</dbReference>
<feature type="compositionally biased region" description="Polar residues" evidence="2">
    <location>
        <begin position="347"/>
        <end position="357"/>
    </location>
</feature>
<evidence type="ECO:0008006" key="5">
    <source>
        <dbReference type="Google" id="ProtNLM"/>
    </source>
</evidence>
<feature type="coiled-coil region" evidence="1">
    <location>
        <begin position="94"/>
        <end position="121"/>
    </location>
</feature>
<dbReference type="STRING" id="1075402.AN216_25175"/>
<proteinExistence type="predicted"/>
<dbReference type="EMBL" id="LJGU01000158">
    <property type="protein sequence ID" value="OEU91424.1"/>
    <property type="molecule type" value="Genomic_DNA"/>
</dbReference>
<comment type="caution">
    <text evidence="3">The sequence shown here is derived from an EMBL/GenBank/DDBJ whole genome shotgun (WGS) entry which is preliminary data.</text>
</comment>
<dbReference type="RefSeq" id="WP_070199010.1">
    <property type="nucleotide sequence ID" value="NZ_LJGU01000158.1"/>
</dbReference>
<evidence type="ECO:0000313" key="3">
    <source>
        <dbReference type="EMBL" id="OEU91424.1"/>
    </source>
</evidence>
<dbReference type="OrthoDB" id="3291843at2"/>
<dbReference type="Proteomes" id="UP000176101">
    <property type="component" value="Unassembled WGS sequence"/>
</dbReference>
<feature type="compositionally biased region" description="Low complexity" evidence="2">
    <location>
        <begin position="379"/>
        <end position="394"/>
    </location>
</feature>
<accession>A0A1E7JRL0</accession>
<evidence type="ECO:0000256" key="2">
    <source>
        <dbReference type="SAM" id="MobiDB-lite"/>
    </source>
</evidence>
<dbReference type="CDD" id="cd06503">
    <property type="entry name" value="ATP-synt_Fo_b"/>
    <property type="match status" value="1"/>
</dbReference>
<protein>
    <recommendedName>
        <fullName evidence="5">Cell division initiation protein</fullName>
    </recommendedName>
</protein>
<keyword evidence="4" id="KW-1185">Reference proteome</keyword>
<reference evidence="3 4" key="1">
    <citation type="journal article" date="2016" name="Front. Microbiol.">
        <title>Comparative Genomics Analysis of Streptomyces Species Reveals Their Adaptation to the Marine Environment and Their Diversity at the Genomic Level.</title>
        <authorList>
            <person name="Tian X."/>
            <person name="Zhang Z."/>
            <person name="Yang T."/>
            <person name="Chen M."/>
            <person name="Li J."/>
            <person name="Chen F."/>
            <person name="Yang J."/>
            <person name="Li W."/>
            <person name="Zhang B."/>
            <person name="Zhang Z."/>
            <person name="Wu J."/>
            <person name="Zhang C."/>
            <person name="Long L."/>
            <person name="Xiao J."/>
        </authorList>
    </citation>
    <scope>NUCLEOTIDE SEQUENCE [LARGE SCALE GENOMIC DNA]</scope>
    <source>
        <strain evidence="3 4">SCSIO 02100</strain>
    </source>
</reference>
<gene>
    <name evidence="3" type="ORF">AN216_25175</name>
</gene>
<feature type="compositionally biased region" description="Pro residues" evidence="2">
    <location>
        <begin position="287"/>
        <end position="302"/>
    </location>
</feature>
<keyword evidence="1" id="KW-0175">Coiled coil</keyword>
<evidence type="ECO:0000256" key="1">
    <source>
        <dbReference type="SAM" id="Coils"/>
    </source>
</evidence>
<organism evidence="3 4">
    <name type="scientific">Streptomyces oceani</name>
    <dbReference type="NCBI Taxonomy" id="1075402"/>
    <lineage>
        <taxon>Bacteria</taxon>
        <taxon>Bacillati</taxon>
        <taxon>Actinomycetota</taxon>
        <taxon>Actinomycetes</taxon>
        <taxon>Kitasatosporales</taxon>
        <taxon>Streptomycetaceae</taxon>
        <taxon>Streptomyces</taxon>
    </lineage>
</organism>
<evidence type="ECO:0000313" key="4">
    <source>
        <dbReference type="Proteomes" id="UP000176101"/>
    </source>
</evidence>
<name>A0A1E7JRL0_9ACTN</name>
<feature type="region of interest" description="Disordered" evidence="2">
    <location>
        <begin position="251"/>
        <end position="410"/>
    </location>
</feature>